<comment type="catalytic activity">
    <reaction evidence="17 18">
        <text>a ubiquinone + NADH + 5 H(+)(in) = a ubiquinol + NAD(+) + 4 H(+)(out)</text>
        <dbReference type="Rhea" id="RHEA:29091"/>
        <dbReference type="Rhea" id="RHEA-COMP:9565"/>
        <dbReference type="Rhea" id="RHEA-COMP:9566"/>
        <dbReference type="ChEBI" id="CHEBI:15378"/>
        <dbReference type="ChEBI" id="CHEBI:16389"/>
        <dbReference type="ChEBI" id="CHEBI:17976"/>
        <dbReference type="ChEBI" id="CHEBI:57540"/>
        <dbReference type="ChEBI" id="CHEBI:57945"/>
        <dbReference type="EC" id="7.1.1.2"/>
    </reaction>
</comment>
<protein>
    <recommendedName>
        <fullName evidence="5 18">NADH-ubiquinone oxidoreductase chain 2</fullName>
        <ecNumber evidence="4 18">7.1.1.2</ecNumber>
    </recommendedName>
</protein>
<dbReference type="InterPro" id="IPR001750">
    <property type="entry name" value="ND/Mrp_TM"/>
</dbReference>
<evidence type="ECO:0000256" key="1">
    <source>
        <dbReference type="ARBA" id="ARBA00003257"/>
    </source>
</evidence>
<evidence type="ECO:0000256" key="7">
    <source>
        <dbReference type="ARBA" id="ARBA00022660"/>
    </source>
</evidence>
<evidence type="ECO:0000256" key="14">
    <source>
        <dbReference type="ARBA" id="ARBA00023075"/>
    </source>
</evidence>
<evidence type="ECO:0000256" key="13">
    <source>
        <dbReference type="ARBA" id="ARBA00023027"/>
    </source>
</evidence>
<dbReference type="GO" id="GO:0008137">
    <property type="term" value="F:NADH dehydrogenase (ubiquinone) activity"/>
    <property type="evidence" value="ECO:0007669"/>
    <property type="project" value="UniProtKB-EC"/>
</dbReference>
<evidence type="ECO:0000256" key="9">
    <source>
        <dbReference type="ARBA" id="ARBA00022792"/>
    </source>
</evidence>
<evidence type="ECO:0000256" key="3">
    <source>
        <dbReference type="ARBA" id="ARBA00007012"/>
    </source>
</evidence>
<feature type="transmembrane region" description="Helical" evidence="18">
    <location>
        <begin position="28"/>
        <end position="47"/>
    </location>
</feature>
<dbReference type="EC" id="7.1.1.2" evidence="4 18"/>
<keyword evidence="6" id="KW-0813">Transport</keyword>
<evidence type="ECO:0000313" key="20">
    <source>
        <dbReference type="EMBL" id="CCI69355.1"/>
    </source>
</evidence>
<keyword evidence="11 18" id="KW-0249">Electron transport</keyword>
<evidence type="ECO:0000256" key="6">
    <source>
        <dbReference type="ARBA" id="ARBA00022448"/>
    </source>
</evidence>
<reference evidence="20" key="2">
    <citation type="submission" date="2012-06" db="EMBL/GenBank/DDBJ databases">
        <authorList>
            <person name="Fan L."/>
        </authorList>
    </citation>
    <scope>NUCLEOTIDE SEQUENCE</scope>
</reference>
<accession>K7ZWI7</accession>
<keyword evidence="9 18" id="KW-0999">Mitochondrion inner membrane</keyword>
<keyword evidence="7 18" id="KW-0679">Respiratory chain</keyword>
<evidence type="ECO:0000256" key="15">
    <source>
        <dbReference type="ARBA" id="ARBA00023128"/>
    </source>
</evidence>
<keyword evidence="12 18" id="KW-1133">Transmembrane helix</keyword>
<dbReference type="GO" id="GO:0005743">
    <property type="term" value="C:mitochondrial inner membrane"/>
    <property type="evidence" value="ECO:0007669"/>
    <property type="project" value="UniProtKB-SubCell"/>
</dbReference>
<feature type="domain" description="NADH:quinone oxidoreductase/Mrp antiporter transmembrane" evidence="19">
    <location>
        <begin position="87"/>
        <end position="278"/>
    </location>
</feature>
<comment type="subcellular location">
    <subcellularLocation>
        <location evidence="2 18">Mitochondrion inner membrane</location>
        <topology evidence="2 18">Multi-pass membrane protein</topology>
    </subcellularLocation>
</comment>
<organism evidence="20">
    <name type="scientific">Metacrangonyx dominicanus</name>
    <dbReference type="NCBI Taxonomy" id="1199168"/>
    <lineage>
        <taxon>Eukaryota</taxon>
        <taxon>Metazoa</taxon>
        <taxon>Ecdysozoa</taxon>
        <taxon>Arthropoda</taxon>
        <taxon>Crustacea</taxon>
        <taxon>Multicrustacea</taxon>
        <taxon>Malacostraca</taxon>
        <taxon>Eumalacostraca</taxon>
        <taxon>Peracarida</taxon>
        <taxon>Amphipoda</taxon>
        <taxon>Senticaudata</taxon>
        <taxon>Hadziida</taxon>
        <taxon>Hadzioidea</taxon>
        <taxon>Metacrangonyctidae</taxon>
        <taxon>Metacrangonyx</taxon>
    </lineage>
</organism>
<evidence type="ECO:0000256" key="16">
    <source>
        <dbReference type="ARBA" id="ARBA00023136"/>
    </source>
</evidence>
<comment type="function">
    <text evidence="18">Core subunit of the mitochondrial membrane respiratory chain NADH dehydrogenase (Complex I) which catalyzes electron transfer from NADH through the respiratory chain, using ubiquinone as an electron acceptor. Essential for the catalytic activity and assembly of complex I.</text>
</comment>
<evidence type="ECO:0000256" key="17">
    <source>
        <dbReference type="ARBA" id="ARBA00049551"/>
    </source>
</evidence>
<evidence type="ECO:0000256" key="11">
    <source>
        <dbReference type="ARBA" id="ARBA00022982"/>
    </source>
</evidence>
<dbReference type="PANTHER" id="PTHR46552:SF1">
    <property type="entry name" value="NADH-UBIQUINONE OXIDOREDUCTASE CHAIN 2"/>
    <property type="match status" value="1"/>
</dbReference>
<dbReference type="PRINTS" id="PR01436">
    <property type="entry name" value="NADHDHGNASE2"/>
</dbReference>
<geneLocation type="mitochondrion" evidence="20"/>
<keyword evidence="10 18" id="KW-1278">Translocase</keyword>
<evidence type="ECO:0000256" key="2">
    <source>
        <dbReference type="ARBA" id="ARBA00004448"/>
    </source>
</evidence>
<keyword evidence="13 18" id="KW-0520">NAD</keyword>
<evidence type="ECO:0000256" key="18">
    <source>
        <dbReference type="RuleBase" id="RU003403"/>
    </source>
</evidence>
<dbReference type="GO" id="GO:0006120">
    <property type="term" value="P:mitochondrial electron transport, NADH to ubiquinone"/>
    <property type="evidence" value="ECO:0007669"/>
    <property type="project" value="InterPro"/>
</dbReference>
<evidence type="ECO:0000256" key="8">
    <source>
        <dbReference type="ARBA" id="ARBA00022692"/>
    </source>
</evidence>
<feature type="transmembrane region" description="Helical" evidence="18">
    <location>
        <begin position="307"/>
        <end position="329"/>
    </location>
</feature>
<dbReference type="PANTHER" id="PTHR46552">
    <property type="entry name" value="NADH-UBIQUINONE OXIDOREDUCTASE CHAIN 2"/>
    <property type="match status" value="1"/>
</dbReference>
<keyword evidence="16 18" id="KW-0472">Membrane</keyword>
<keyword evidence="8 18" id="KW-0812">Transmembrane</keyword>
<evidence type="ECO:0000256" key="5">
    <source>
        <dbReference type="ARBA" id="ARBA00021008"/>
    </source>
</evidence>
<feature type="transmembrane region" description="Helical" evidence="18">
    <location>
        <begin position="268"/>
        <end position="295"/>
    </location>
</feature>
<feature type="transmembrane region" description="Helical" evidence="18">
    <location>
        <begin position="115"/>
        <end position="137"/>
    </location>
</feature>
<feature type="transmembrane region" description="Helical" evidence="18">
    <location>
        <begin position="7"/>
        <end position="22"/>
    </location>
</feature>
<keyword evidence="14 18" id="KW-0830">Ubiquinone</keyword>
<dbReference type="InterPro" id="IPR003917">
    <property type="entry name" value="NADH_UbQ_OxRdtase_chain2"/>
</dbReference>
<feature type="transmembrane region" description="Helical" evidence="18">
    <location>
        <begin position="59"/>
        <end position="79"/>
    </location>
</feature>
<gene>
    <name evidence="20" type="primary">nad2</name>
</gene>
<feature type="domain" description="NADH:quinone oxidoreductase/Mrp antiporter transmembrane" evidence="19">
    <location>
        <begin position="25"/>
        <end position="80"/>
    </location>
</feature>
<reference evidence="20" key="1">
    <citation type="journal article" date="2012" name="Curr. Biol.">
        <title>Mitogenomic phylogenetic analysis supports continental-scale vicariance in subterranean thalassoid crustaceans.</title>
        <authorList>
            <person name="Bauza-Ribot M.M."/>
            <person name="Juan C."/>
            <person name="Nardi F."/>
            <person name="Oromi P."/>
            <person name="Pons J."/>
            <person name="Jaume D."/>
        </authorList>
    </citation>
    <scope>NUCLEOTIDE SEQUENCE</scope>
</reference>
<keyword evidence="15 18" id="KW-0496">Mitochondrion</keyword>
<sequence length="330" mass="38400">MFFHPSAILFFCFLLVSMFMMICMNSWFLIWFFIEMNLLCFIPLILLKKNKYSVESSLKYFFVQALSSVLILSGILLMFMNFDLYDWLFISGLSIKLGFAPFHQWMVNIVEGLDWGLVLILLTLQKVGPFILFYYMYTMKDSTNYALHIISIMCALVGAMGGLFTSSLRKIMVFSSVSHSAWMILGLVSSIYLWLMYFIFYSLILFSVLFMFKYLNMSNLNHMFMKLSFVISLSVGVSLLSMGGMPPLSGFIPKFILLSEFILMFNYFMFFVLLTSVFVSLFFYSRIFILNFIFLNYKNTFLKNKNVGVSVSLYVNLMGVLVTPFLIYLN</sequence>
<evidence type="ECO:0000259" key="19">
    <source>
        <dbReference type="Pfam" id="PF00361"/>
    </source>
</evidence>
<dbReference type="EMBL" id="HE860499">
    <property type="protein sequence ID" value="CCI69355.1"/>
    <property type="molecule type" value="Genomic_DNA"/>
</dbReference>
<evidence type="ECO:0000256" key="4">
    <source>
        <dbReference type="ARBA" id="ARBA00012944"/>
    </source>
</evidence>
<evidence type="ECO:0000256" key="12">
    <source>
        <dbReference type="ARBA" id="ARBA00022989"/>
    </source>
</evidence>
<feature type="transmembrane region" description="Helical" evidence="18">
    <location>
        <begin position="194"/>
        <end position="215"/>
    </location>
</feature>
<proteinExistence type="inferred from homology"/>
<dbReference type="Pfam" id="PF00361">
    <property type="entry name" value="Proton_antipo_M"/>
    <property type="match status" value="2"/>
</dbReference>
<feature type="transmembrane region" description="Helical" evidence="18">
    <location>
        <begin position="227"/>
        <end position="248"/>
    </location>
</feature>
<name>K7ZWI7_9CRUS</name>
<feature type="transmembrane region" description="Helical" evidence="18">
    <location>
        <begin position="143"/>
        <end position="164"/>
    </location>
</feature>
<comment type="function">
    <text evidence="1">Core subunit of the mitochondrial membrane respiratory chain NADH dehydrogenase (Complex I) that is believed to belong to the minimal assembly required for catalysis. Complex I functions in the transfer of electrons from NADH to the respiratory chain. The immediate electron acceptor for the enzyme is believed to be ubiquinone.</text>
</comment>
<dbReference type="AlphaFoldDB" id="K7ZWI7"/>
<evidence type="ECO:0000256" key="10">
    <source>
        <dbReference type="ARBA" id="ARBA00022967"/>
    </source>
</evidence>
<comment type="similarity">
    <text evidence="3 18">Belongs to the complex I subunit 2 family.</text>
</comment>
<dbReference type="InterPro" id="IPR050175">
    <property type="entry name" value="Complex_I_Subunit_2"/>
</dbReference>